<evidence type="ECO:0000256" key="1">
    <source>
        <dbReference type="SAM" id="SignalP"/>
    </source>
</evidence>
<evidence type="ECO:0000313" key="2">
    <source>
        <dbReference type="EMBL" id="TVO79102.1"/>
    </source>
</evidence>
<reference evidence="2 3" key="1">
    <citation type="submission" date="2019-07" db="EMBL/GenBank/DDBJ databases">
        <title>The pathways for chlorine oxyanion respiration interact through the shared metabolite chlorate.</title>
        <authorList>
            <person name="Barnum T.P."/>
            <person name="Cheng Y."/>
            <person name="Hill K.A."/>
            <person name="Lucas L.N."/>
            <person name="Carlson H.K."/>
            <person name="Coates J.D."/>
        </authorList>
    </citation>
    <scope>NUCLEOTIDE SEQUENCE [LARGE SCALE GENOMIC DNA]</scope>
    <source>
        <strain evidence="2 3">SFB-1</strain>
    </source>
</reference>
<dbReference type="AlphaFoldDB" id="A0A557RPM2"/>
<feature type="chain" id="PRO_5021702654" description="DnrO protein" evidence="1">
    <location>
        <begin position="27"/>
        <end position="163"/>
    </location>
</feature>
<dbReference type="Proteomes" id="UP000318349">
    <property type="component" value="Unassembled WGS sequence"/>
</dbReference>
<evidence type="ECO:0008006" key="4">
    <source>
        <dbReference type="Google" id="ProtNLM"/>
    </source>
</evidence>
<evidence type="ECO:0000313" key="3">
    <source>
        <dbReference type="Proteomes" id="UP000318349"/>
    </source>
</evidence>
<protein>
    <recommendedName>
        <fullName evidence="4">DnrO protein</fullName>
    </recommendedName>
</protein>
<keyword evidence="1" id="KW-0732">Signal</keyword>
<organism evidence="2 3">
    <name type="scientific">Denitromonas halophila</name>
    <dbReference type="NCBI Taxonomy" id="1629404"/>
    <lineage>
        <taxon>Bacteria</taxon>
        <taxon>Pseudomonadati</taxon>
        <taxon>Pseudomonadota</taxon>
        <taxon>Betaproteobacteria</taxon>
        <taxon>Rhodocyclales</taxon>
        <taxon>Zoogloeaceae</taxon>
        <taxon>Denitromonas</taxon>
    </lineage>
</organism>
<proteinExistence type="predicted"/>
<gene>
    <name evidence="2" type="ORF">FHP89_02625</name>
</gene>
<feature type="signal peptide" evidence="1">
    <location>
        <begin position="1"/>
        <end position="26"/>
    </location>
</feature>
<comment type="caution">
    <text evidence="2">The sequence shown here is derived from an EMBL/GenBank/DDBJ whole genome shotgun (WGS) entry which is preliminary data.</text>
</comment>
<accession>A0A557RPM2</accession>
<sequence length="163" mass="16926">MTTRTLTHLACVLSALAAFTMGGAVAASGEHHHDASPPALTLNAGSKWQTDAPLREGMQHIRARLELTLPAVHAGQASAAQYGALAEAVEQEVAGIVAHCKLPPDADAMLHGVIAELSQVADALRAAPAETDQRAGVIRLVTALDAYGRHFDHPGWAPVATGH</sequence>
<name>A0A557RPM2_9RHOO</name>
<dbReference type="EMBL" id="VMNI01000003">
    <property type="protein sequence ID" value="TVO79102.1"/>
    <property type="molecule type" value="Genomic_DNA"/>
</dbReference>